<evidence type="ECO:0000313" key="2">
    <source>
        <dbReference type="EMBL" id="MET4577089.1"/>
    </source>
</evidence>
<keyword evidence="2" id="KW-0808">Transferase</keyword>
<accession>A0ABV2Q7V7</accession>
<feature type="domain" description="Poly-beta-hydroxybutyrate polymerase N-terminal" evidence="1">
    <location>
        <begin position="23"/>
        <end position="82"/>
    </location>
</feature>
<dbReference type="EMBL" id="JBEPSH010000004">
    <property type="protein sequence ID" value="MET4577089.1"/>
    <property type="molecule type" value="Genomic_DNA"/>
</dbReference>
<dbReference type="SUPFAM" id="SSF53474">
    <property type="entry name" value="alpha/beta-Hydrolases"/>
    <property type="match status" value="1"/>
</dbReference>
<dbReference type="Gene3D" id="3.40.50.1820">
    <property type="entry name" value="alpha/beta hydrolase"/>
    <property type="match status" value="1"/>
</dbReference>
<dbReference type="PANTHER" id="PTHR36837">
    <property type="entry name" value="POLY(3-HYDROXYALKANOATE) POLYMERASE SUBUNIT PHAC"/>
    <property type="match status" value="1"/>
</dbReference>
<dbReference type="Pfam" id="PF07167">
    <property type="entry name" value="PhaC_N"/>
    <property type="match status" value="1"/>
</dbReference>
<reference evidence="2 3" key="1">
    <citation type="submission" date="2024-06" db="EMBL/GenBank/DDBJ databases">
        <title>Sorghum-associated microbial communities from plants grown in Nebraska, USA.</title>
        <authorList>
            <person name="Schachtman D."/>
        </authorList>
    </citation>
    <scope>NUCLEOTIDE SEQUENCE [LARGE SCALE GENOMIC DNA]</scope>
    <source>
        <strain evidence="2 3">2709</strain>
    </source>
</reference>
<evidence type="ECO:0000313" key="3">
    <source>
        <dbReference type="Proteomes" id="UP001549320"/>
    </source>
</evidence>
<dbReference type="Proteomes" id="UP001549320">
    <property type="component" value="Unassembled WGS sequence"/>
</dbReference>
<comment type="caution">
    <text evidence="2">The sequence shown here is derived from an EMBL/GenBank/DDBJ whole genome shotgun (WGS) entry which is preliminary data.</text>
</comment>
<dbReference type="RefSeq" id="WP_354443182.1">
    <property type="nucleotide sequence ID" value="NZ_JBEPSH010000004.1"/>
</dbReference>
<name>A0ABV2Q7V7_9BURK</name>
<dbReference type="InterPro" id="IPR051321">
    <property type="entry name" value="PHA/PHB_synthase"/>
</dbReference>
<dbReference type="InterPro" id="IPR029058">
    <property type="entry name" value="AB_hydrolase_fold"/>
</dbReference>
<protein>
    <submittedName>
        <fullName evidence="2">Polyhydroxyalkanoate synthase</fullName>
        <ecNumber evidence="2">2.3.1.-</ecNumber>
    </submittedName>
</protein>
<evidence type="ECO:0000259" key="1">
    <source>
        <dbReference type="Pfam" id="PF07167"/>
    </source>
</evidence>
<dbReference type="InterPro" id="IPR010941">
    <property type="entry name" value="PhaC_N"/>
</dbReference>
<gene>
    <name evidence="2" type="ORF">ABIE13_002200</name>
</gene>
<keyword evidence="2" id="KW-0012">Acyltransferase</keyword>
<dbReference type="PANTHER" id="PTHR36837:SF2">
    <property type="entry name" value="POLY(3-HYDROXYALKANOATE) POLYMERASE SUBUNIT PHAC"/>
    <property type="match status" value="1"/>
</dbReference>
<dbReference type="EC" id="2.3.1.-" evidence="2"/>
<keyword evidence="3" id="KW-1185">Reference proteome</keyword>
<proteinExistence type="predicted"/>
<organism evidence="2 3">
    <name type="scientific">Ottowia thiooxydans</name>
    <dbReference type="NCBI Taxonomy" id="219182"/>
    <lineage>
        <taxon>Bacteria</taxon>
        <taxon>Pseudomonadati</taxon>
        <taxon>Pseudomonadota</taxon>
        <taxon>Betaproteobacteria</taxon>
        <taxon>Burkholderiales</taxon>
        <taxon>Comamonadaceae</taxon>
        <taxon>Ottowia</taxon>
    </lineage>
</organism>
<sequence>MMLHNPLLDEHNAEFSALVQEMVKETAVTPKELVFAQGTMRLYHYLPQTDDVYRVPLLLVMSMVSKPYIFDLSPGQSFIEYLVRQGFDIYLIDWGVARSEHKGFGVSDYLDGISVCIDEVQRHSGEPELTLLGYCLGGVLTALHAALDETRAIKNLLQIATPIHGPGMSLQHKLLTSQGLDPDLLVDTFGVVPSHMIEGAFQVLRPLQKSSGQALLLNNLSNREFVKAHLRLVRWGDDALPFPGKAFLELVHDLVVGDKVVQGEFEVHGRKADLSAIRMPVLHVLAEHDHVVPFASSHPLVEMVSSPDKEEWVIKGGHVSLVAGVGAVTRTWPRMVEWLTPRSL</sequence>
<dbReference type="GO" id="GO:0016746">
    <property type="term" value="F:acyltransferase activity"/>
    <property type="evidence" value="ECO:0007669"/>
    <property type="project" value="UniProtKB-KW"/>
</dbReference>